<feature type="transmembrane region" description="Helical" evidence="1">
    <location>
        <begin position="415"/>
        <end position="444"/>
    </location>
</feature>
<name>A0A1M7YKE4_9BACT</name>
<dbReference type="Pfam" id="PF01970">
    <property type="entry name" value="TctA"/>
    <property type="match status" value="1"/>
</dbReference>
<feature type="transmembrane region" description="Helical" evidence="1">
    <location>
        <begin position="59"/>
        <end position="80"/>
    </location>
</feature>
<feature type="transmembrane region" description="Helical" evidence="1">
    <location>
        <begin position="20"/>
        <end position="47"/>
    </location>
</feature>
<dbReference type="EMBL" id="FRFE01000046">
    <property type="protein sequence ID" value="SHO53084.1"/>
    <property type="molecule type" value="Genomic_DNA"/>
</dbReference>
<dbReference type="STRING" id="1121416.SAMN02745220_04918"/>
<dbReference type="Proteomes" id="UP000184603">
    <property type="component" value="Unassembled WGS sequence"/>
</dbReference>
<gene>
    <name evidence="3" type="ORF">SAMN02745220_04918</name>
</gene>
<dbReference type="InterPro" id="IPR002823">
    <property type="entry name" value="DUF112_TM"/>
</dbReference>
<dbReference type="PANTHER" id="PTHR35342:SF5">
    <property type="entry name" value="TRICARBOXYLIC TRANSPORT PROTEIN"/>
    <property type="match status" value="1"/>
</dbReference>
<feature type="transmembrane region" description="Helical" evidence="1">
    <location>
        <begin position="388"/>
        <end position="408"/>
    </location>
</feature>
<feature type="transmembrane region" description="Helical" evidence="1">
    <location>
        <begin position="107"/>
        <end position="133"/>
    </location>
</feature>
<dbReference type="PANTHER" id="PTHR35342">
    <property type="entry name" value="TRICARBOXYLIC TRANSPORT PROTEIN"/>
    <property type="match status" value="1"/>
</dbReference>
<evidence type="ECO:0000259" key="2">
    <source>
        <dbReference type="Pfam" id="PF01970"/>
    </source>
</evidence>
<feature type="domain" description="DUF112" evidence="2">
    <location>
        <begin position="18"/>
        <end position="440"/>
    </location>
</feature>
<proteinExistence type="predicted"/>
<keyword evidence="1" id="KW-1133">Transmembrane helix</keyword>
<evidence type="ECO:0000313" key="3">
    <source>
        <dbReference type="EMBL" id="SHO53084.1"/>
    </source>
</evidence>
<organism evidence="3 4">
    <name type="scientific">Desulfopila aestuarii DSM 18488</name>
    <dbReference type="NCBI Taxonomy" id="1121416"/>
    <lineage>
        <taxon>Bacteria</taxon>
        <taxon>Pseudomonadati</taxon>
        <taxon>Thermodesulfobacteriota</taxon>
        <taxon>Desulfobulbia</taxon>
        <taxon>Desulfobulbales</taxon>
        <taxon>Desulfocapsaceae</taxon>
        <taxon>Desulfopila</taxon>
    </lineage>
</organism>
<feature type="transmembrane region" description="Helical" evidence="1">
    <location>
        <begin position="170"/>
        <end position="189"/>
    </location>
</feature>
<keyword evidence="1" id="KW-0472">Membrane</keyword>
<sequence>MLEHILLGLTHVITFENLMLVLFGTVAGMVVGSLPGLTATMAVALLVPFTYTMSPVAGLVALGAIYMGCIYGGCFSAILINTPGTPSSIGTTFDGYPLAKSGRGEEAIVSATVGSAFGGVVGVVALIFLSPPLAQLALKFGPAEYFWVGIFGLTIISSLAKGSFLKGMTGAAFGVLISTVGIAPIGGDVRFTFGSPSMQGGFNLIVILIGLFCVPELLSMVFKGVKNHQAIEYRRRSGVLWETTRKIFSKPVNLIRSSIIGTVIGILPGAGGNIANLVAYNEAKRASKEPETFGKGNIEGVVATESANNAVVGGGMIPLVTLGIPGAPPDAIIYGVLMMQGLRPGPELFAERADITYTFMLALGLSAIVMIPVGIYGGRLLSRFVGTLPPKFLVPGIGILTIIGSYAIRSNYTDVILMLAFGLVGFALRYLGFHGAPIVLGLILGPIMEEGLVQSYLMGQGYSWPYTTLFVNPLSWILIAMSAFSFLWPYFGKFKGMLTKPAAVGNVKTNLTEKRD</sequence>
<feature type="transmembrane region" description="Helical" evidence="1">
    <location>
        <begin position="259"/>
        <end position="280"/>
    </location>
</feature>
<reference evidence="3 4" key="1">
    <citation type="submission" date="2016-12" db="EMBL/GenBank/DDBJ databases">
        <authorList>
            <person name="Song W.-J."/>
            <person name="Kurnit D.M."/>
        </authorList>
    </citation>
    <scope>NUCLEOTIDE SEQUENCE [LARGE SCALE GENOMIC DNA]</scope>
    <source>
        <strain evidence="3 4">DSM 18488</strain>
    </source>
</reference>
<accession>A0A1M7YKE4</accession>
<keyword evidence="4" id="KW-1185">Reference proteome</keyword>
<evidence type="ECO:0000256" key="1">
    <source>
        <dbReference type="SAM" id="Phobius"/>
    </source>
</evidence>
<dbReference type="RefSeq" id="WP_200802474.1">
    <property type="nucleotide sequence ID" value="NZ_FRFE01000046.1"/>
</dbReference>
<evidence type="ECO:0000313" key="4">
    <source>
        <dbReference type="Proteomes" id="UP000184603"/>
    </source>
</evidence>
<dbReference type="AlphaFoldDB" id="A0A1M7YKE4"/>
<keyword evidence="1" id="KW-0812">Transmembrane</keyword>
<feature type="transmembrane region" description="Helical" evidence="1">
    <location>
        <begin position="464"/>
        <end position="491"/>
    </location>
</feature>
<feature type="transmembrane region" description="Helical" evidence="1">
    <location>
        <begin position="355"/>
        <end position="376"/>
    </location>
</feature>
<feature type="transmembrane region" description="Helical" evidence="1">
    <location>
        <begin position="201"/>
        <end position="222"/>
    </location>
</feature>
<protein>
    <submittedName>
        <fullName evidence="3">Putative tricarboxylic transport membrane protein</fullName>
    </submittedName>
</protein>
<feature type="transmembrane region" description="Helical" evidence="1">
    <location>
        <begin position="145"/>
        <end position="164"/>
    </location>
</feature>